<sequence length="81" mass="8728">MNHTDTIRIARKDALALAELLRTLETVLDMDDVPVADALDNHFGFDGAVDILFTAAGLHAQTLQALLTAPAEPSQKAETTR</sequence>
<dbReference type="Proteomes" id="UP000236047">
    <property type="component" value="Unassembled WGS sequence"/>
</dbReference>
<dbReference type="EMBL" id="LJSN01000001">
    <property type="protein sequence ID" value="PNE43424.1"/>
    <property type="molecule type" value="Genomic_DNA"/>
</dbReference>
<gene>
    <name evidence="1" type="ORF">AOB60_00325</name>
</gene>
<dbReference type="AlphaFoldDB" id="A0A2N8PQW6"/>
<dbReference type="RefSeq" id="WP_102922320.1">
    <property type="nucleotide sequence ID" value="NZ_LJSN01000001.1"/>
</dbReference>
<evidence type="ECO:0000313" key="2">
    <source>
        <dbReference type="Proteomes" id="UP000236047"/>
    </source>
</evidence>
<protein>
    <submittedName>
        <fullName evidence="1">Uncharacterized protein</fullName>
    </submittedName>
</protein>
<reference evidence="2" key="1">
    <citation type="submission" date="2015-09" db="EMBL/GenBank/DDBJ databases">
        <authorList>
            <person name="Graham D.E."/>
            <person name="Mahan K.M."/>
            <person name="Klingeman D.M."/>
            <person name="Fida T."/>
            <person name="Giannone R.J."/>
            <person name="Hettich R.L."/>
            <person name="Parry R.J."/>
            <person name="Spain J.C."/>
        </authorList>
    </citation>
    <scope>NUCLEOTIDE SEQUENCE [LARGE SCALE GENOMIC DNA]</scope>
    <source>
        <strain evidence="2">JCM 4701</strain>
    </source>
</reference>
<comment type="caution">
    <text evidence="1">The sequence shown here is derived from an EMBL/GenBank/DDBJ whole genome shotgun (WGS) entry which is preliminary data.</text>
</comment>
<proteinExistence type="predicted"/>
<name>A0A2N8PQW6_STRNR</name>
<organism evidence="1 2">
    <name type="scientific">Streptomyces noursei</name>
    <name type="common">Streptomyces albulus</name>
    <dbReference type="NCBI Taxonomy" id="1971"/>
    <lineage>
        <taxon>Bacteria</taxon>
        <taxon>Bacillati</taxon>
        <taxon>Actinomycetota</taxon>
        <taxon>Actinomycetes</taxon>
        <taxon>Kitasatosporales</taxon>
        <taxon>Streptomycetaceae</taxon>
        <taxon>Streptomyces</taxon>
    </lineage>
</organism>
<evidence type="ECO:0000313" key="1">
    <source>
        <dbReference type="EMBL" id="PNE43424.1"/>
    </source>
</evidence>
<accession>A0A2N8PQW6</accession>
<keyword evidence="2" id="KW-1185">Reference proteome</keyword>